<reference evidence="2 3" key="1">
    <citation type="journal article" date="2024" name="J Genomics">
        <title>Draft genome sequencing and assembly of Favolaschia claudopus CIRM-BRFM 2984 isolated from oak limbs.</title>
        <authorList>
            <person name="Navarro D."/>
            <person name="Drula E."/>
            <person name="Chaduli D."/>
            <person name="Cazenave R."/>
            <person name="Ahrendt S."/>
            <person name="Wang J."/>
            <person name="Lipzen A."/>
            <person name="Daum C."/>
            <person name="Barry K."/>
            <person name="Grigoriev I.V."/>
            <person name="Favel A."/>
            <person name="Rosso M.N."/>
            <person name="Martin F."/>
        </authorList>
    </citation>
    <scope>NUCLEOTIDE SEQUENCE [LARGE SCALE GENOMIC DNA]</scope>
    <source>
        <strain evidence="2 3">CIRM-BRFM 2984</strain>
    </source>
</reference>
<dbReference type="PANTHER" id="PTHR42085:SF1">
    <property type="entry name" value="F-BOX DOMAIN-CONTAINING PROTEIN"/>
    <property type="match status" value="1"/>
</dbReference>
<protein>
    <submittedName>
        <fullName evidence="2">Uncharacterized protein</fullName>
    </submittedName>
</protein>
<accession>A0AAW0D027</accession>
<comment type="caution">
    <text evidence="2">The sequence shown here is derived from an EMBL/GenBank/DDBJ whole genome shotgun (WGS) entry which is preliminary data.</text>
</comment>
<dbReference type="InterPro" id="IPR038883">
    <property type="entry name" value="AN11006-like"/>
</dbReference>
<organism evidence="2 3">
    <name type="scientific">Favolaschia claudopus</name>
    <dbReference type="NCBI Taxonomy" id="2862362"/>
    <lineage>
        <taxon>Eukaryota</taxon>
        <taxon>Fungi</taxon>
        <taxon>Dikarya</taxon>
        <taxon>Basidiomycota</taxon>
        <taxon>Agaricomycotina</taxon>
        <taxon>Agaricomycetes</taxon>
        <taxon>Agaricomycetidae</taxon>
        <taxon>Agaricales</taxon>
        <taxon>Marasmiineae</taxon>
        <taxon>Mycenaceae</taxon>
        <taxon>Favolaschia</taxon>
    </lineage>
</organism>
<evidence type="ECO:0000313" key="2">
    <source>
        <dbReference type="EMBL" id="KAK7044744.1"/>
    </source>
</evidence>
<feature type="compositionally biased region" description="Basic residues" evidence="1">
    <location>
        <begin position="1"/>
        <end position="10"/>
    </location>
</feature>
<keyword evidence="3" id="KW-1185">Reference proteome</keyword>
<feature type="region of interest" description="Disordered" evidence="1">
    <location>
        <begin position="1"/>
        <end position="20"/>
    </location>
</feature>
<evidence type="ECO:0000313" key="3">
    <source>
        <dbReference type="Proteomes" id="UP001362999"/>
    </source>
</evidence>
<dbReference type="EMBL" id="JAWWNJ010000011">
    <property type="protein sequence ID" value="KAK7044744.1"/>
    <property type="molecule type" value="Genomic_DNA"/>
</dbReference>
<dbReference type="AlphaFoldDB" id="A0AAW0D027"/>
<dbReference type="Proteomes" id="UP001362999">
    <property type="component" value="Unassembled WGS sequence"/>
</dbReference>
<sequence length="346" mass="40361">MKPNRLRRTHSSCSSPSLGDSHVPTMLPLFKRHVLRRQTSTMTATDGADRPAQSQSAGVARNITLETARNQLQSPLFGTLFPELRNAIFVLVLAEHDDTSRPYSKHEYFYRPGVQFARKTDTNLLLTCRLIYSETHLLPIILREHVFWMHRGPPRSIAHHDFGHNIYFDRLTAEQRAAVCNVRFFTQLLWLESRKSQRWATHLAIRKLTIVVRHSDWWFWENEEHLRIQSPQEGWASWIESIPGLEELQLEFETIEPKTEQLEERVRVALGWEFPLSDGTMLIHDGESPVKSTWMGTSRLTPGFGWGAWDADLQGQLEEETLDGRFPLTLNMHVRKFRFVRRKQSQ</sequence>
<proteinExistence type="predicted"/>
<evidence type="ECO:0000256" key="1">
    <source>
        <dbReference type="SAM" id="MobiDB-lite"/>
    </source>
</evidence>
<dbReference type="PANTHER" id="PTHR42085">
    <property type="entry name" value="F-BOX DOMAIN-CONTAINING PROTEIN"/>
    <property type="match status" value="1"/>
</dbReference>
<gene>
    <name evidence="2" type="ORF">R3P38DRAFT_2880584</name>
</gene>
<name>A0AAW0D027_9AGAR</name>